<dbReference type="Proteomes" id="UP000034805">
    <property type="component" value="Unassembled WGS sequence"/>
</dbReference>
<gene>
    <name evidence="1" type="ORF">Z043_122347</name>
</gene>
<reference evidence="1 2" key="1">
    <citation type="submission" date="2015-08" db="EMBL/GenBank/DDBJ databases">
        <title>The genome of the Asian arowana (Scleropages formosus).</title>
        <authorList>
            <person name="Tan M.H."/>
            <person name="Gan H.M."/>
            <person name="Croft L.J."/>
            <person name="Austin C.M."/>
        </authorList>
    </citation>
    <scope>NUCLEOTIDE SEQUENCE [LARGE SCALE GENOMIC DNA]</scope>
    <source>
        <strain evidence="1">Aro1</strain>
    </source>
</reference>
<sequence>MKDTMKDQRIGYEKQLGGSQLVKIRAATCSPVIHDRVAFVRCKILSLERKCSSGVGRLKTTIEGHLQNGIPSPDIWEKTLSFLSVKKAPLFHNGYSRCSREALRLFPEPADDVAPLCCRQ</sequence>
<dbReference type="EMBL" id="JARO02011713">
    <property type="protein sequence ID" value="KPP59708.1"/>
    <property type="molecule type" value="Genomic_DNA"/>
</dbReference>
<evidence type="ECO:0000313" key="2">
    <source>
        <dbReference type="Proteomes" id="UP000034805"/>
    </source>
</evidence>
<protein>
    <submittedName>
        <fullName evidence="1">Uncharacterized protein</fullName>
    </submittedName>
</protein>
<organism evidence="1 2">
    <name type="scientific">Scleropages formosus</name>
    <name type="common">Asian bonytongue</name>
    <name type="synonym">Osteoglossum formosum</name>
    <dbReference type="NCBI Taxonomy" id="113540"/>
    <lineage>
        <taxon>Eukaryota</taxon>
        <taxon>Metazoa</taxon>
        <taxon>Chordata</taxon>
        <taxon>Craniata</taxon>
        <taxon>Vertebrata</taxon>
        <taxon>Euteleostomi</taxon>
        <taxon>Actinopterygii</taxon>
        <taxon>Neopterygii</taxon>
        <taxon>Teleostei</taxon>
        <taxon>Osteoglossocephala</taxon>
        <taxon>Osteoglossomorpha</taxon>
        <taxon>Osteoglossiformes</taxon>
        <taxon>Osteoglossidae</taxon>
        <taxon>Scleropages</taxon>
    </lineage>
</organism>
<evidence type="ECO:0000313" key="1">
    <source>
        <dbReference type="EMBL" id="KPP59708.1"/>
    </source>
</evidence>
<name>A0A0P7UFA9_SCLFO</name>
<accession>A0A0P7UFA9</accession>
<dbReference type="AlphaFoldDB" id="A0A0P7UFA9"/>
<proteinExistence type="predicted"/>
<comment type="caution">
    <text evidence="1">The sequence shown here is derived from an EMBL/GenBank/DDBJ whole genome shotgun (WGS) entry which is preliminary data.</text>
</comment>